<evidence type="ECO:0000256" key="2">
    <source>
        <dbReference type="SAM" id="MobiDB-lite"/>
    </source>
</evidence>
<proteinExistence type="predicted"/>
<dbReference type="RefSeq" id="WP_168058137.1">
    <property type="nucleotide sequence ID" value="NZ_VTOW01000001.1"/>
</dbReference>
<feature type="region of interest" description="Disordered" evidence="2">
    <location>
        <begin position="1"/>
        <end position="29"/>
    </location>
</feature>
<sequence>MKKTSEPKSKEEVIPSEPMAETPKANGRPKHLVESAAYLRATAKRLRAEVKILEDAANALDHIYQLGEK</sequence>
<name>A0A7X6DMG1_9BACT</name>
<comment type="caution">
    <text evidence="3">The sequence shown here is derived from an EMBL/GenBank/DDBJ whole genome shotgun (WGS) entry which is preliminary data.</text>
</comment>
<dbReference type="Proteomes" id="UP000534783">
    <property type="component" value="Unassembled WGS sequence"/>
</dbReference>
<protein>
    <submittedName>
        <fullName evidence="3">Uncharacterized protein</fullName>
    </submittedName>
</protein>
<organism evidence="3 4">
    <name type="scientific">Candidatus Manganitrophus noduliformans</name>
    <dbReference type="NCBI Taxonomy" id="2606439"/>
    <lineage>
        <taxon>Bacteria</taxon>
        <taxon>Pseudomonadati</taxon>
        <taxon>Nitrospirota</taxon>
        <taxon>Nitrospiria</taxon>
        <taxon>Candidatus Troglogloeales</taxon>
        <taxon>Candidatus Manganitrophaceae</taxon>
        <taxon>Candidatus Manganitrophus</taxon>
    </lineage>
</organism>
<feature type="compositionally biased region" description="Basic and acidic residues" evidence="2">
    <location>
        <begin position="1"/>
        <end position="13"/>
    </location>
</feature>
<dbReference type="EMBL" id="VTOW01000001">
    <property type="protein sequence ID" value="NKE69854.1"/>
    <property type="molecule type" value="Genomic_DNA"/>
</dbReference>
<accession>A0A7X6DMG1</accession>
<gene>
    <name evidence="3" type="ORF">MNODULE_03715</name>
</gene>
<dbReference type="AlphaFoldDB" id="A0A7X6DMG1"/>
<evidence type="ECO:0000313" key="3">
    <source>
        <dbReference type="EMBL" id="NKE69854.1"/>
    </source>
</evidence>
<evidence type="ECO:0000313" key="4">
    <source>
        <dbReference type="Proteomes" id="UP000534783"/>
    </source>
</evidence>
<evidence type="ECO:0000256" key="1">
    <source>
        <dbReference type="SAM" id="Coils"/>
    </source>
</evidence>
<feature type="coiled-coil region" evidence="1">
    <location>
        <begin position="36"/>
        <end position="63"/>
    </location>
</feature>
<keyword evidence="1" id="KW-0175">Coiled coil</keyword>
<reference evidence="3 4" key="1">
    <citation type="journal article" date="2020" name="Nature">
        <title>Bacterial chemolithoautotrophy via manganese oxidation.</title>
        <authorList>
            <person name="Yu H."/>
            <person name="Leadbetter J.R."/>
        </authorList>
    </citation>
    <scope>NUCLEOTIDE SEQUENCE [LARGE SCALE GENOMIC DNA]</scope>
    <source>
        <strain evidence="3 4">Mn-1</strain>
    </source>
</reference>
<keyword evidence="4" id="KW-1185">Reference proteome</keyword>